<keyword evidence="9" id="KW-0067">ATP-binding</keyword>
<dbReference type="RefSeq" id="WP_264981605.1">
    <property type="nucleotide sequence ID" value="NZ_AP026708.1"/>
</dbReference>
<dbReference type="PRINTS" id="PR01050">
    <property type="entry name" value="PYRUVTKNASE"/>
</dbReference>
<keyword evidence="7" id="KW-0547">Nucleotide-binding</keyword>
<evidence type="ECO:0000256" key="1">
    <source>
        <dbReference type="ARBA" id="ARBA00001958"/>
    </source>
</evidence>
<evidence type="ECO:0000256" key="3">
    <source>
        <dbReference type="ARBA" id="ARBA00008663"/>
    </source>
</evidence>
<dbReference type="InterPro" id="IPR015793">
    <property type="entry name" value="Pyrv_Knase_brl"/>
</dbReference>
<dbReference type="Gene3D" id="3.20.20.60">
    <property type="entry name" value="Phosphoenolpyruvate-binding domains"/>
    <property type="match status" value="1"/>
</dbReference>
<evidence type="ECO:0000256" key="13">
    <source>
        <dbReference type="RuleBase" id="RU000504"/>
    </source>
</evidence>
<evidence type="ECO:0000256" key="9">
    <source>
        <dbReference type="ARBA" id="ARBA00022840"/>
    </source>
</evidence>
<evidence type="ECO:0000256" key="2">
    <source>
        <dbReference type="ARBA" id="ARBA00004997"/>
    </source>
</evidence>
<dbReference type="InterPro" id="IPR011037">
    <property type="entry name" value="Pyrv_Knase-like_insert_dom_sf"/>
</dbReference>
<evidence type="ECO:0000256" key="6">
    <source>
        <dbReference type="ARBA" id="ARBA00022723"/>
    </source>
</evidence>
<dbReference type="Proteomes" id="UP001061361">
    <property type="component" value="Chromosome"/>
</dbReference>
<keyword evidence="6" id="KW-0479">Metal-binding</keyword>
<dbReference type="Gene3D" id="2.40.33.10">
    <property type="entry name" value="PK beta-barrel domain-like"/>
    <property type="match status" value="1"/>
</dbReference>
<proteinExistence type="inferred from homology"/>
<evidence type="ECO:0000256" key="7">
    <source>
        <dbReference type="ARBA" id="ARBA00022741"/>
    </source>
</evidence>
<keyword evidence="16" id="KW-1185">Reference proteome</keyword>
<dbReference type="InterPro" id="IPR015806">
    <property type="entry name" value="Pyrv_Knase_insert_dom_sf"/>
</dbReference>
<keyword evidence="8 13" id="KW-0418">Kinase</keyword>
<dbReference type="PROSITE" id="PS00110">
    <property type="entry name" value="PYRUVATE_KINASE"/>
    <property type="match status" value="1"/>
</dbReference>
<sequence>MKKKLLVTLGPSSMKPEVIGQLDSHDIYVYRINMSHTAIDVLEGQLDLIQSSTDVPVCIDSEGAQMRSGSSADGVVEYAKGALVRIPFELCVSDPETLCLTPVGIARQFNPGDVLKVDFNMAQFKVVEQKADHCLVEVVHSGAVGNNKAADINRPVELDPITDKDRLAVALGRRMGIRHFALSFANTGEGVRQMRELAGPEATIISKIESREALANLREIAQATDEMLIDRGDLSRSVPLDKIPFLQRRVVSMARIWERPVYVATNLLESMLSRAEPTRAEVNDIVSTILMGGSGLVLAAETAVGDYPVEAAAMTRALMNHCDKWTNNTTLDEILEM</sequence>
<dbReference type="SUPFAM" id="SSF51621">
    <property type="entry name" value="Phosphoenolpyruvate/pyruvate domain"/>
    <property type="match status" value="1"/>
</dbReference>
<evidence type="ECO:0000313" key="16">
    <source>
        <dbReference type="Proteomes" id="UP001061361"/>
    </source>
</evidence>
<evidence type="ECO:0000256" key="10">
    <source>
        <dbReference type="ARBA" id="ARBA00022842"/>
    </source>
</evidence>
<evidence type="ECO:0000256" key="11">
    <source>
        <dbReference type="ARBA" id="ARBA00023152"/>
    </source>
</evidence>
<dbReference type="InterPro" id="IPR001697">
    <property type="entry name" value="Pyr_Knase"/>
</dbReference>
<dbReference type="EC" id="2.7.1.40" evidence="4 13"/>
<organism evidence="15 16">
    <name type="scientific">Pseudodesulfovibrio portus</name>
    <dbReference type="NCBI Taxonomy" id="231439"/>
    <lineage>
        <taxon>Bacteria</taxon>
        <taxon>Pseudomonadati</taxon>
        <taxon>Thermodesulfobacteriota</taxon>
        <taxon>Desulfovibrionia</taxon>
        <taxon>Desulfovibrionales</taxon>
        <taxon>Desulfovibrionaceae</taxon>
    </lineage>
</organism>
<dbReference type="EMBL" id="AP026708">
    <property type="protein sequence ID" value="BDQ34711.1"/>
    <property type="molecule type" value="Genomic_DNA"/>
</dbReference>
<dbReference type="SUPFAM" id="SSF50800">
    <property type="entry name" value="PK beta-barrel domain-like"/>
    <property type="match status" value="1"/>
</dbReference>
<feature type="domain" description="Pyruvate kinase barrel" evidence="14">
    <location>
        <begin position="2"/>
        <end position="311"/>
    </location>
</feature>
<dbReference type="InterPro" id="IPR040442">
    <property type="entry name" value="Pyrv_kinase-like_dom_sf"/>
</dbReference>
<dbReference type="InterPro" id="IPR018209">
    <property type="entry name" value="Pyrv_Knase_AS"/>
</dbReference>
<protein>
    <recommendedName>
        <fullName evidence="4 13">Pyruvate kinase</fullName>
        <ecNumber evidence="4 13">2.7.1.40</ecNumber>
    </recommendedName>
</protein>
<gene>
    <name evidence="15" type="ORF">JCM14722_22530</name>
</gene>
<evidence type="ECO:0000259" key="14">
    <source>
        <dbReference type="Pfam" id="PF00224"/>
    </source>
</evidence>
<keyword evidence="5 13" id="KW-0808">Transferase</keyword>
<evidence type="ECO:0000256" key="12">
    <source>
        <dbReference type="ARBA" id="ARBA00023317"/>
    </source>
</evidence>
<comment type="pathway">
    <text evidence="2 13">Carbohydrate degradation; glycolysis; pyruvate from D-glyceraldehyde 3-phosphate: step 5/5.</text>
</comment>
<comment type="catalytic activity">
    <reaction evidence="13">
        <text>pyruvate + ATP = phosphoenolpyruvate + ADP + H(+)</text>
        <dbReference type="Rhea" id="RHEA:18157"/>
        <dbReference type="ChEBI" id="CHEBI:15361"/>
        <dbReference type="ChEBI" id="CHEBI:15378"/>
        <dbReference type="ChEBI" id="CHEBI:30616"/>
        <dbReference type="ChEBI" id="CHEBI:58702"/>
        <dbReference type="ChEBI" id="CHEBI:456216"/>
        <dbReference type="EC" id="2.7.1.40"/>
    </reaction>
</comment>
<keyword evidence="10 13" id="KW-0460">Magnesium</keyword>
<comment type="similarity">
    <text evidence="3 13">Belongs to the pyruvate kinase family.</text>
</comment>
<evidence type="ECO:0000256" key="5">
    <source>
        <dbReference type="ARBA" id="ARBA00022679"/>
    </source>
</evidence>
<dbReference type="InterPro" id="IPR015813">
    <property type="entry name" value="Pyrv/PenolPyrv_kinase-like_dom"/>
</dbReference>
<dbReference type="Pfam" id="PF00224">
    <property type="entry name" value="PK"/>
    <property type="match status" value="1"/>
</dbReference>
<keyword evidence="11 13" id="KW-0324">Glycolysis</keyword>
<evidence type="ECO:0000256" key="4">
    <source>
        <dbReference type="ARBA" id="ARBA00012142"/>
    </source>
</evidence>
<comment type="cofactor">
    <cofactor evidence="1">
        <name>K(+)</name>
        <dbReference type="ChEBI" id="CHEBI:29103"/>
    </cofactor>
</comment>
<accession>A0ABM8ATF9</accession>
<evidence type="ECO:0000256" key="8">
    <source>
        <dbReference type="ARBA" id="ARBA00022777"/>
    </source>
</evidence>
<reference evidence="15" key="1">
    <citation type="submission" date="2022-08" db="EMBL/GenBank/DDBJ databases">
        <title>Genome Sequence of the sulphate-reducing bacterium, Pseudodesulfovibrio portus JCM14722.</title>
        <authorList>
            <person name="Kondo R."/>
            <person name="Kataoka T."/>
        </authorList>
    </citation>
    <scope>NUCLEOTIDE SEQUENCE</scope>
    <source>
        <strain evidence="15">JCM 14722</strain>
    </source>
</reference>
<evidence type="ECO:0000313" key="15">
    <source>
        <dbReference type="EMBL" id="BDQ34711.1"/>
    </source>
</evidence>
<dbReference type="PANTHER" id="PTHR11817">
    <property type="entry name" value="PYRUVATE KINASE"/>
    <property type="match status" value="1"/>
</dbReference>
<name>A0ABM8ATF9_9BACT</name>
<keyword evidence="12" id="KW-0670">Pyruvate</keyword>